<sequence>MNSLLNHKNTLIVFLFFILTCAFFYQVFLGKIPLPADTLVGAYYPWLDYKWGFPTGVPVKNPILSDVFSQYYPWRDLVISIFKQGSIPLWNPYSFAGTPLLADWQSAFFYPPNILMLLLGNIRGWTAIIMLQPFLSMVFTYLYLQEVKLNKLASSLGAIIYAFSGFSIIFLEYNSPAQAAIWLPLILFLTEKYLTQKRPLWLGFISLTIFFLLTAGNFQVSLYSLILVTFYLAVRAISIYRKLKPSLLVFLTGELFYLLGIGLAALQILPTFELFQNSIRQGDQNIVMYNFGLLPLQNILTFFAPDFFGNPVTYNFWGFIYQETTGYFGIIAWPLIITAVMRRKDFITTFFGFIILISLLLIFDTAIGKLVYQLKIPLLSTSYASRALFLLDFSAAVLAAKGLNIFTTARKTTFKATLTVWMIITILTLGIILITQVIKQQLPGLDENTIPHLSVSLRNLFLPLGLITIFLFSLKMISNIKIVTVIIFLLVIFDQFRFGLKYTPFIPQTFLYPPTPALEFLQQNVEFFRVEREKSESLPPNTWIPYRLMSPSGYNPLYSKQYAAFYNVYNTNPPQNTFTRYAELSNYNSPFLDLAGVKYLMSVKRKPNGSIDSYEGTISPKIGSKFKKVFEDQSTVILENTHVLPRAQIMGEYEVESDYLKALTKLYQGYDFSKKVILSEQPSKDRYKLTTGDQAQIVHYLPNEVNIQTSTKNGGILLLTDSYYPGWKVSINGLPQKLFIADGVFRAVELPTGESLVQFKFEPGSFKYGLWTSLASLIVLVVIMNYTGKKLRFRD</sequence>
<reference evidence="2 3" key="1">
    <citation type="journal article" date="2015" name="Nature">
        <title>rRNA introns, odd ribosomes, and small enigmatic genomes across a large radiation of phyla.</title>
        <authorList>
            <person name="Brown C.T."/>
            <person name="Hug L.A."/>
            <person name="Thomas B.C."/>
            <person name="Sharon I."/>
            <person name="Castelle C.J."/>
            <person name="Singh A."/>
            <person name="Wilkins M.J."/>
            <person name="Williams K.H."/>
            <person name="Banfield J.F."/>
        </authorList>
    </citation>
    <scope>NUCLEOTIDE SEQUENCE [LARGE SCALE GENOMIC DNA]</scope>
</reference>
<evidence type="ECO:0000313" key="3">
    <source>
        <dbReference type="Proteomes" id="UP000034601"/>
    </source>
</evidence>
<dbReference type="Proteomes" id="UP000034601">
    <property type="component" value="Unassembled WGS sequence"/>
</dbReference>
<feature type="transmembrane region" description="Helical" evidence="1">
    <location>
        <begin position="246"/>
        <end position="266"/>
    </location>
</feature>
<proteinExistence type="predicted"/>
<feature type="transmembrane region" description="Helical" evidence="1">
    <location>
        <begin position="387"/>
        <end position="406"/>
    </location>
</feature>
<feature type="transmembrane region" description="Helical" evidence="1">
    <location>
        <begin position="122"/>
        <end position="144"/>
    </location>
</feature>
<feature type="transmembrane region" description="Helical" evidence="1">
    <location>
        <begin position="768"/>
        <end position="787"/>
    </location>
</feature>
<dbReference type="PANTHER" id="PTHR38454:SF1">
    <property type="entry name" value="INTEGRAL MEMBRANE PROTEIN"/>
    <property type="match status" value="1"/>
</dbReference>
<dbReference type="PATRIC" id="fig|1618424.3.peg.882"/>
<organism evidence="2 3">
    <name type="scientific">Candidatus Daviesbacteria bacterium GW2011_GWA2_40_9</name>
    <dbReference type="NCBI Taxonomy" id="1618424"/>
    <lineage>
        <taxon>Bacteria</taxon>
        <taxon>Candidatus Daviesiibacteriota</taxon>
    </lineage>
</organism>
<feature type="transmembrane region" description="Helical" evidence="1">
    <location>
        <begin position="450"/>
        <end position="472"/>
    </location>
</feature>
<feature type="transmembrane region" description="Helical" evidence="1">
    <location>
        <begin position="12"/>
        <end position="29"/>
    </location>
</feature>
<feature type="transmembrane region" description="Helical" evidence="1">
    <location>
        <begin position="324"/>
        <end position="341"/>
    </location>
</feature>
<dbReference type="EMBL" id="LCAB01000011">
    <property type="protein sequence ID" value="KKR82562.1"/>
    <property type="molecule type" value="Genomic_DNA"/>
</dbReference>
<name>A0A0G0X4M5_9BACT</name>
<feature type="transmembrane region" description="Helical" evidence="1">
    <location>
        <begin position="201"/>
        <end position="234"/>
    </location>
</feature>
<protein>
    <recommendedName>
        <fullName evidence="4">Bacterial membrane protein YfhO</fullName>
    </recommendedName>
</protein>
<feature type="transmembrane region" description="Helical" evidence="1">
    <location>
        <begin position="348"/>
        <end position="367"/>
    </location>
</feature>
<dbReference type="Pfam" id="PF09586">
    <property type="entry name" value="YfhO"/>
    <property type="match status" value="2"/>
</dbReference>
<dbReference type="AlphaFoldDB" id="A0A0G0X4M5"/>
<feature type="transmembrane region" description="Helical" evidence="1">
    <location>
        <begin position="479"/>
        <end position="498"/>
    </location>
</feature>
<evidence type="ECO:0000256" key="1">
    <source>
        <dbReference type="SAM" id="Phobius"/>
    </source>
</evidence>
<evidence type="ECO:0000313" key="2">
    <source>
        <dbReference type="EMBL" id="KKR82562.1"/>
    </source>
</evidence>
<evidence type="ECO:0008006" key="4">
    <source>
        <dbReference type="Google" id="ProtNLM"/>
    </source>
</evidence>
<gene>
    <name evidence="2" type="ORF">UU29_C0011G0009</name>
</gene>
<feature type="transmembrane region" description="Helical" evidence="1">
    <location>
        <begin position="151"/>
        <end position="171"/>
    </location>
</feature>
<keyword evidence="1" id="KW-0812">Transmembrane</keyword>
<keyword evidence="1" id="KW-0472">Membrane</keyword>
<dbReference type="PANTHER" id="PTHR38454">
    <property type="entry name" value="INTEGRAL MEMBRANE PROTEIN-RELATED"/>
    <property type="match status" value="1"/>
</dbReference>
<comment type="caution">
    <text evidence="2">The sequence shown here is derived from an EMBL/GenBank/DDBJ whole genome shotgun (WGS) entry which is preliminary data.</text>
</comment>
<accession>A0A0G0X4M5</accession>
<feature type="transmembrane region" description="Helical" evidence="1">
    <location>
        <begin position="418"/>
        <end position="438"/>
    </location>
</feature>
<keyword evidence="1" id="KW-1133">Transmembrane helix</keyword>
<dbReference type="InterPro" id="IPR018580">
    <property type="entry name" value="Uncharacterised_YfhO"/>
</dbReference>